<evidence type="ECO:0000259" key="2">
    <source>
        <dbReference type="Pfam" id="PF11716"/>
    </source>
</evidence>
<evidence type="ECO:0000313" key="3">
    <source>
        <dbReference type="EMBL" id="GHC69248.1"/>
    </source>
</evidence>
<protein>
    <recommendedName>
        <fullName evidence="5">Maleylpyruvate isomerase family mycothiol-dependent enzyme</fullName>
    </recommendedName>
</protein>
<comment type="caution">
    <text evidence="3">The sequence shown here is derived from an EMBL/GenBank/DDBJ whole genome shotgun (WGS) entry which is preliminary data.</text>
</comment>
<dbReference type="PANTHER" id="PTHR40758:SF1">
    <property type="entry name" value="CONSERVED PROTEIN"/>
    <property type="match status" value="1"/>
</dbReference>
<dbReference type="InterPro" id="IPR024344">
    <property type="entry name" value="MDMPI_metal-binding"/>
</dbReference>
<dbReference type="InterPro" id="IPR017517">
    <property type="entry name" value="Maleyloyr_isom"/>
</dbReference>
<sequence length="263" mass="28634">MSLLSHERYCDEILTQTDAFRAALRGADPGTTVPTCPDWSLAQLVLHVSGAQRGAAAIVRDRIQEFTVPTAVAGEAPEADKLDIDALDAWLADGAQQVVQALREAGPDARVWTFGGEPKAGFWARRMTHETVVHRADACAASGAEYTVDPVVAADCLDEWLEIVTSPQAVAFRPVYGELPGPGRTLHLHATDTGPGLNAEWFIDATGPSVTWRRAHEKAAVVVRAPLTELLRVFYRRTPVDTPGVEVLGDREVLDFWLERASF</sequence>
<dbReference type="EMBL" id="BMVB01000027">
    <property type="protein sequence ID" value="GHC69248.1"/>
    <property type="molecule type" value="Genomic_DNA"/>
</dbReference>
<dbReference type="Proteomes" id="UP000646244">
    <property type="component" value="Unassembled WGS sequence"/>
</dbReference>
<organism evidence="3 4">
    <name type="scientific">Streptomyces cinnamoneus</name>
    <name type="common">Streptoverticillium cinnamoneum</name>
    <dbReference type="NCBI Taxonomy" id="53446"/>
    <lineage>
        <taxon>Bacteria</taxon>
        <taxon>Bacillati</taxon>
        <taxon>Actinomycetota</taxon>
        <taxon>Actinomycetes</taxon>
        <taxon>Kitasatosporales</taxon>
        <taxon>Streptomycetaceae</taxon>
        <taxon>Streptomyces</taxon>
        <taxon>Streptomyces cinnamoneus group</taxon>
    </lineage>
</organism>
<gene>
    <name evidence="3" type="ORF">GCM10010507_55040</name>
</gene>
<dbReference type="GO" id="GO:0046872">
    <property type="term" value="F:metal ion binding"/>
    <property type="evidence" value="ECO:0007669"/>
    <property type="project" value="InterPro"/>
</dbReference>
<evidence type="ECO:0008006" key="5">
    <source>
        <dbReference type="Google" id="ProtNLM"/>
    </source>
</evidence>
<dbReference type="InterPro" id="IPR034660">
    <property type="entry name" value="DinB/YfiT-like"/>
</dbReference>
<dbReference type="PANTHER" id="PTHR40758">
    <property type="entry name" value="CONSERVED PROTEIN"/>
    <property type="match status" value="1"/>
</dbReference>
<proteinExistence type="predicted"/>
<evidence type="ECO:0000259" key="1">
    <source>
        <dbReference type="Pfam" id="PF07398"/>
    </source>
</evidence>
<evidence type="ECO:0000313" key="4">
    <source>
        <dbReference type="Proteomes" id="UP000646244"/>
    </source>
</evidence>
<accession>A0A918U014</accession>
<name>A0A918U014_STRCJ</name>
<dbReference type="GO" id="GO:0005886">
    <property type="term" value="C:plasma membrane"/>
    <property type="evidence" value="ECO:0007669"/>
    <property type="project" value="TreeGrafter"/>
</dbReference>
<dbReference type="InterPro" id="IPR010872">
    <property type="entry name" value="MDMPI_C-term_domain"/>
</dbReference>
<dbReference type="NCBIfam" id="TIGR03083">
    <property type="entry name" value="maleylpyruvate isomerase family mycothiol-dependent enzyme"/>
    <property type="match status" value="1"/>
</dbReference>
<dbReference type="Gene3D" id="1.20.120.450">
    <property type="entry name" value="dinb family like domain"/>
    <property type="match status" value="1"/>
</dbReference>
<reference evidence="3" key="2">
    <citation type="submission" date="2020-09" db="EMBL/GenBank/DDBJ databases">
        <authorList>
            <person name="Sun Q."/>
            <person name="Ohkuma M."/>
        </authorList>
    </citation>
    <scope>NUCLEOTIDE SEQUENCE</scope>
    <source>
        <strain evidence="3">JCM 4633</strain>
    </source>
</reference>
<dbReference type="RefSeq" id="WP_190112619.1">
    <property type="nucleotide sequence ID" value="NZ_BMVB01000027.1"/>
</dbReference>
<feature type="domain" description="MDMPI C-terminal" evidence="1">
    <location>
        <begin position="152"/>
        <end position="255"/>
    </location>
</feature>
<dbReference type="Pfam" id="PF07398">
    <property type="entry name" value="MDMPI_C"/>
    <property type="match status" value="1"/>
</dbReference>
<reference evidence="3" key="1">
    <citation type="journal article" date="2014" name="Int. J. Syst. Evol. Microbiol.">
        <title>Complete genome sequence of Corynebacterium casei LMG S-19264T (=DSM 44701T), isolated from a smear-ripened cheese.</title>
        <authorList>
            <consortium name="US DOE Joint Genome Institute (JGI-PGF)"/>
            <person name="Walter F."/>
            <person name="Albersmeier A."/>
            <person name="Kalinowski J."/>
            <person name="Ruckert C."/>
        </authorList>
    </citation>
    <scope>NUCLEOTIDE SEQUENCE</scope>
    <source>
        <strain evidence="3">JCM 4633</strain>
    </source>
</reference>
<feature type="domain" description="Mycothiol-dependent maleylpyruvate isomerase metal-binding" evidence="2">
    <location>
        <begin position="12"/>
        <end position="138"/>
    </location>
</feature>
<dbReference type="AlphaFoldDB" id="A0A918U014"/>
<dbReference type="Pfam" id="PF11716">
    <property type="entry name" value="MDMPI_N"/>
    <property type="match status" value="1"/>
</dbReference>
<dbReference type="SUPFAM" id="SSF109854">
    <property type="entry name" value="DinB/YfiT-like putative metalloenzymes"/>
    <property type="match status" value="1"/>
</dbReference>